<proteinExistence type="predicted"/>
<accession>A0A1C3KF07</accession>
<evidence type="ECO:0000256" key="1">
    <source>
        <dbReference type="SAM" id="Phobius"/>
    </source>
</evidence>
<dbReference type="VEuPathDB" id="PlasmoDB:POWCR01_000023200"/>
<name>A0A1C3KF07_PLAOA</name>
<feature type="transmembrane region" description="Helical" evidence="1">
    <location>
        <begin position="264"/>
        <end position="285"/>
    </location>
</feature>
<dbReference type="VEuPathDB" id="PlasmoDB:PocGH01_00032000"/>
<sequence>MAEKDPYLMKLPAYKFYDILSKKNGSEYSRLCTSLTESENLQEKFFTFCNMLATSIKYIQEHKDEISFVQNPCRLLNYLMYDQIFTVLSVDTNNLSTNENFTKFYNIWTKLVGSSEFKGEDICVPEFYSIGTDLWKKWKSYTEYYENFNELEQKKYINSQECNIYKNYVESNAKLYEMFHGFFDNGETWNCPGFFIKEVKYKAEDLISSLNCDILPSSESLSLKLNQPAGSDKHEKGIIHAHSDEVKADKTLNPKEDTFGMRTYHILMLISFLFIGLFIISVILYKANANYTKKSFTNFGTWLRWHILKKRSILRDINEEEEELFENTPESNISGFHNRLLHIAYPPE</sequence>
<dbReference type="EMBL" id="FLRJ01000034">
    <property type="protein sequence ID" value="SBT72218.1"/>
    <property type="molecule type" value="Genomic_DNA"/>
</dbReference>
<organism evidence="2 3">
    <name type="scientific">Plasmodium ovale</name>
    <name type="common">malaria parasite P. ovale</name>
    <dbReference type="NCBI Taxonomy" id="36330"/>
    <lineage>
        <taxon>Eukaryota</taxon>
        <taxon>Sar</taxon>
        <taxon>Alveolata</taxon>
        <taxon>Apicomplexa</taxon>
        <taxon>Aconoidasida</taxon>
        <taxon>Haemosporida</taxon>
        <taxon>Plasmodiidae</taxon>
        <taxon>Plasmodium</taxon>
        <taxon>Plasmodium (Plasmodium)</taxon>
    </lineage>
</organism>
<dbReference type="AlphaFoldDB" id="A0A1C3KF07"/>
<dbReference type="OrthoDB" id="10294241at2759"/>
<reference evidence="2 3" key="1">
    <citation type="submission" date="2016-06" db="EMBL/GenBank/DDBJ databases">
        <authorList>
            <consortium name="Pathogen Informatics"/>
        </authorList>
    </citation>
    <scope>NUCLEOTIDE SEQUENCE [LARGE SCALE GENOMIC DNA]</scope>
</reference>
<gene>
    <name evidence="2" type="primary">PowCR01_000023200</name>
    <name evidence="2" type="ORF">POWCR01_000023200</name>
</gene>
<evidence type="ECO:0000313" key="3">
    <source>
        <dbReference type="Proteomes" id="UP000243200"/>
    </source>
</evidence>
<keyword evidence="1" id="KW-1133">Transmembrane helix</keyword>
<keyword evidence="1" id="KW-0472">Membrane</keyword>
<dbReference type="InterPro" id="IPR008780">
    <property type="entry name" value="Plasmodium_Vir"/>
</dbReference>
<protein>
    <submittedName>
        <fullName evidence="2">PIR protein</fullName>
    </submittedName>
</protein>
<dbReference type="Pfam" id="PF05795">
    <property type="entry name" value="Plasmodium_Vir"/>
    <property type="match status" value="1"/>
</dbReference>
<evidence type="ECO:0000313" key="2">
    <source>
        <dbReference type="EMBL" id="SBT72218.1"/>
    </source>
</evidence>
<keyword evidence="1" id="KW-0812">Transmembrane</keyword>
<dbReference type="Proteomes" id="UP000243200">
    <property type="component" value="Unassembled WGS sequence"/>
</dbReference>